<reference evidence="3" key="1">
    <citation type="journal article" date="2020" name="Stud. Mycol.">
        <title>101 Dothideomycetes genomes: A test case for predicting lifestyles and emergence of pathogens.</title>
        <authorList>
            <person name="Haridas S."/>
            <person name="Albert R."/>
            <person name="Binder M."/>
            <person name="Bloem J."/>
            <person name="LaButti K."/>
            <person name="Salamov A."/>
            <person name="Andreopoulos B."/>
            <person name="Baker S."/>
            <person name="Barry K."/>
            <person name="Bills G."/>
            <person name="Bluhm B."/>
            <person name="Cannon C."/>
            <person name="Castanera R."/>
            <person name="Culley D."/>
            <person name="Daum C."/>
            <person name="Ezra D."/>
            <person name="Gonzalez J."/>
            <person name="Henrissat B."/>
            <person name="Kuo A."/>
            <person name="Liang C."/>
            <person name="Lipzen A."/>
            <person name="Lutzoni F."/>
            <person name="Magnuson J."/>
            <person name="Mondo S."/>
            <person name="Nolan M."/>
            <person name="Ohm R."/>
            <person name="Pangilinan J."/>
            <person name="Park H.-J."/>
            <person name="Ramirez L."/>
            <person name="Alfaro M."/>
            <person name="Sun H."/>
            <person name="Tritt A."/>
            <person name="Yoshinaga Y."/>
            <person name="Zwiers L.-H."/>
            <person name="Turgeon B."/>
            <person name="Goodwin S."/>
            <person name="Spatafora J."/>
            <person name="Crous P."/>
            <person name="Grigoriev I."/>
        </authorList>
    </citation>
    <scope>NUCLEOTIDE SEQUENCE [LARGE SCALE GENOMIC DNA]</scope>
    <source>
        <strain evidence="3">CECT 20119</strain>
    </source>
</reference>
<gene>
    <name evidence="2" type="ORF">BDZ85DRAFT_108809</name>
</gene>
<proteinExistence type="predicted"/>
<dbReference type="EMBL" id="ML992506">
    <property type="protein sequence ID" value="KAF2223416.1"/>
    <property type="molecule type" value="Genomic_DNA"/>
</dbReference>
<evidence type="ECO:0000313" key="2">
    <source>
        <dbReference type="EMBL" id="KAF2223416.1"/>
    </source>
</evidence>
<sequence>MLFDIALSNNFDADSASSDIYYDRGCISSSPAPATAAAPTTAAPTTAAPTTAAPTTEAPTCTPTPTSAPSSVPPASIITPTIPSTCTNTPPTVSITSFRWFNSTHNLDCVAPNYPPSSEVCLNSDSICPARNATCACTPYCYTGLPAVAYTPLGYGPPDTITIGIDGVGVKQTCTAAKSAEFQVV</sequence>
<dbReference type="AlphaFoldDB" id="A0A6A6GCH0"/>
<evidence type="ECO:0000313" key="3">
    <source>
        <dbReference type="Proteomes" id="UP000799538"/>
    </source>
</evidence>
<protein>
    <submittedName>
        <fullName evidence="2">Uncharacterized protein</fullName>
    </submittedName>
</protein>
<evidence type="ECO:0000256" key="1">
    <source>
        <dbReference type="SAM" id="MobiDB-lite"/>
    </source>
</evidence>
<dbReference type="OrthoDB" id="3556996at2759"/>
<feature type="region of interest" description="Disordered" evidence="1">
    <location>
        <begin position="33"/>
        <end position="75"/>
    </location>
</feature>
<organism evidence="2 3">
    <name type="scientific">Elsinoe ampelina</name>
    <dbReference type="NCBI Taxonomy" id="302913"/>
    <lineage>
        <taxon>Eukaryota</taxon>
        <taxon>Fungi</taxon>
        <taxon>Dikarya</taxon>
        <taxon>Ascomycota</taxon>
        <taxon>Pezizomycotina</taxon>
        <taxon>Dothideomycetes</taxon>
        <taxon>Dothideomycetidae</taxon>
        <taxon>Myriangiales</taxon>
        <taxon>Elsinoaceae</taxon>
        <taxon>Elsinoe</taxon>
    </lineage>
</organism>
<accession>A0A6A6GCH0</accession>
<keyword evidence="3" id="KW-1185">Reference proteome</keyword>
<dbReference type="Proteomes" id="UP000799538">
    <property type="component" value="Unassembled WGS sequence"/>
</dbReference>
<name>A0A6A6GCH0_9PEZI</name>